<comment type="caution">
    <text evidence="1">The sequence shown here is derived from an EMBL/GenBank/DDBJ whole genome shotgun (WGS) entry which is preliminary data.</text>
</comment>
<dbReference type="InterPro" id="IPR049929">
    <property type="entry name" value="TenpN-like"/>
</dbReference>
<gene>
    <name evidence="1" type="ORF">OIK42_19520</name>
</gene>
<proteinExistence type="predicted"/>
<keyword evidence="2" id="KW-1185">Reference proteome</keyword>
<dbReference type="EMBL" id="JAQQXP010000004">
    <property type="protein sequence ID" value="MDC8832949.1"/>
    <property type="molecule type" value="Genomic_DNA"/>
</dbReference>
<dbReference type="NCBIfam" id="NF047358">
    <property type="entry name" value="TenpIN"/>
    <property type="match status" value="1"/>
</dbReference>
<protein>
    <submittedName>
        <fullName evidence="1">Uncharacterized protein</fullName>
    </submittedName>
</protein>
<dbReference type="RefSeq" id="WP_273642851.1">
    <property type="nucleotide sequence ID" value="NZ_JAQQXP010000004.1"/>
</dbReference>
<name>A0ABT5L7D3_9ALTE</name>
<evidence type="ECO:0000313" key="1">
    <source>
        <dbReference type="EMBL" id="MDC8832949.1"/>
    </source>
</evidence>
<dbReference type="Proteomes" id="UP001218788">
    <property type="component" value="Unassembled WGS sequence"/>
</dbReference>
<reference evidence="1 2" key="1">
    <citation type="submission" date="2022-10" db="EMBL/GenBank/DDBJ databases">
        <title>Alteromonas sp. chi3 Genome sequencing.</title>
        <authorList>
            <person name="Park S."/>
        </authorList>
    </citation>
    <scope>NUCLEOTIDE SEQUENCE [LARGE SCALE GENOMIC DNA]</scope>
    <source>
        <strain evidence="2">chi3</strain>
    </source>
</reference>
<evidence type="ECO:0000313" key="2">
    <source>
        <dbReference type="Proteomes" id="UP001218788"/>
    </source>
</evidence>
<organism evidence="1 2">
    <name type="scientific">Alteromonas gilva</name>
    <dbReference type="NCBI Taxonomy" id="2987522"/>
    <lineage>
        <taxon>Bacteria</taxon>
        <taxon>Pseudomonadati</taxon>
        <taxon>Pseudomonadota</taxon>
        <taxon>Gammaproteobacteria</taxon>
        <taxon>Alteromonadales</taxon>
        <taxon>Alteromonadaceae</taxon>
        <taxon>Alteromonas/Salinimonas group</taxon>
        <taxon>Alteromonas</taxon>
    </lineage>
</organism>
<accession>A0ABT5L7D3</accession>
<dbReference type="CDD" id="cd17493">
    <property type="entry name" value="toxin_TenpN"/>
    <property type="match status" value="1"/>
</dbReference>
<sequence length="153" mass="17658">MQLKKLDQSFYPDHTHLSEALDNVNGAWIEGKTRGYGFVLIPINTLTFALPLRSNIRHKASFPTVGKHGETHKGLDFSKALLIPNPSYISDELFLIPSREHTRLRSKEHYITSRFTKYVERYIKATVANDRNILNSSAYRFSTLQHYHAELNI</sequence>